<keyword evidence="5" id="KW-0325">Glycoprotein</keyword>
<organism evidence="8 9">
    <name type="scientific">Ignelater luminosus</name>
    <name type="common">Cucubano</name>
    <name type="synonym">Pyrophorus luminosus</name>
    <dbReference type="NCBI Taxonomy" id="2038154"/>
    <lineage>
        <taxon>Eukaryota</taxon>
        <taxon>Metazoa</taxon>
        <taxon>Ecdysozoa</taxon>
        <taxon>Arthropoda</taxon>
        <taxon>Hexapoda</taxon>
        <taxon>Insecta</taxon>
        <taxon>Pterygota</taxon>
        <taxon>Neoptera</taxon>
        <taxon>Endopterygota</taxon>
        <taxon>Coleoptera</taxon>
        <taxon>Polyphaga</taxon>
        <taxon>Elateriformia</taxon>
        <taxon>Elateroidea</taxon>
        <taxon>Elateridae</taxon>
        <taxon>Agrypninae</taxon>
        <taxon>Pyrophorini</taxon>
        <taxon>Ignelater</taxon>
    </lineage>
</organism>
<evidence type="ECO:0000256" key="3">
    <source>
        <dbReference type="ARBA" id="ARBA00022801"/>
    </source>
</evidence>
<reference evidence="8" key="1">
    <citation type="submission" date="2019-08" db="EMBL/GenBank/DDBJ databases">
        <title>The genome of the North American firefly Photinus pyralis.</title>
        <authorList>
            <consortium name="Photinus pyralis genome working group"/>
            <person name="Fallon T.R."/>
            <person name="Sander Lower S.E."/>
            <person name="Weng J.-K."/>
        </authorList>
    </citation>
    <scope>NUCLEOTIDE SEQUENCE</scope>
    <source>
        <strain evidence="8">TRF0915ILg1</strain>
        <tissue evidence="8">Whole body</tissue>
    </source>
</reference>
<evidence type="ECO:0000313" key="9">
    <source>
        <dbReference type="Proteomes" id="UP000801492"/>
    </source>
</evidence>
<feature type="domain" description="Carboxylesterase type B" evidence="7">
    <location>
        <begin position="31"/>
        <end position="553"/>
    </location>
</feature>
<keyword evidence="9" id="KW-1185">Reference proteome</keyword>
<accession>A0A8K0DDU8</accession>
<dbReference type="PANTHER" id="PTHR43142:SF1">
    <property type="entry name" value="CARBOXYLIC ESTER HYDROLASE"/>
    <property type="match status" value="1"/>
</dbReference>
<dbReference type="Gene3D" id="3.40.50.1820">
    <property type="entry name" value="alpha/beta hydrolase"/>
    <property type="match status" value="1"/>
</dbReference>
<evidence type="ECO:0000256" key="6">
    <source>
        <dbReference type="RuleBase" id="RU361235"/>
    </source>
</evidence>
<keyword evidence="2" id="KW-0719">Serine esterase</keyword>
<dbReference type="EC" id="3.1.1.-" evidence="6"/>
<dbReference type="FunFam" id="3.40.50.1820:FF:000155">
    <property type="entry name" value="Carboxylic ester hydrolase"/>
    <property type="match status" value="1"/>
</dbReference>
<dbReference type="EMBL" id="VTPC01000891">
    <property type="protein sequence ID" value="KAF2903954.1"/>
    <property type="molecule type" value="Genomic_DNA"/>
</dbReference>
<evidence type="ECO:0000313" key="8">
    <source>
        <dbReference type="EMBL" id="KAF2903954.1"/>
    </source>
</evidence>
<dbReference type="AlphaFoldDB" id="A0A8K0DDU8"/>
<evidence type="ECO:0000256" key="4">
    <source>
        <dbReference type="ARBA" id="ARBA00023157"/>
    </source>
</evidence>
<gene>
    <name evidence="8" type="ORF">ILUMI_02216</name>
</gene>
<keyword evidence="4" id="KW-1015">Disulfide bond</keyword>
<dbReference type="OrthoDB" id="19653at2759"/>
<keyword evidence="3 6" id="KW-0378">Hydrolase</keyword>
<evidence type="ECO:0000256" key="5">
    <source>
        <dbReference type="ARBA" id="ARBA00023180"/>
    </source>
</evidence>
<comment type="caution">
    <text evidence="8">The sequence shown here is derived from an EMBL/GenBank/DDBJ whole genome shotgun (WGS) entry which is preliminary data.</text>
</comment>
<dbReference type="Proteomes" id="UP000801492">
    <property type="component" value="Unassembled WGS sequence"/>
</dbReference>
<keyword evidence="6" id="KW-0732">Signal</keyword>
<dbReference type="PANTHER" id="PTHR43142">
    <property type="entry name" value="CARBOXYLIC ESTER HYDROLASE"/>
    <property type="match status" value="1"/>
</dbReference>
<feature type="chain" id="PRO_5035488331" description="Carboxylic ester hydrolase" evidence="6">
    <location>
        <begin position="17"/>
        <end position="571"/>
    </location>
</feature>
<name>A0A8K0DDU8_IGNLU</name>
<dbReference type="InterPro" id="IPR029058">
    <property type="entry name" value="AB_hydrolase_fold"/>
</dbReference>
<dbReference type="InterPro" id="IPR019826">
    <property type="entry name" value="Carboxylesterase_B_AS"/>
</dbReference>
<dbReference type="InterPro" id="IPR002018">
    <property type="entry name" value="CarbesteraseB"/>
</dbReference>
<evidence type="ECO:0000256" key="1">
    <source>
        <dbReference type="ARBA" id="ARBA00005964"/>
    </source>
</evidence>
<protein>
    <recommendedName>
        <fullName evidence="6">Carboxylic ester hydrolase</fullName>
        <ecNumber evidence="6">3.1.1.-</ecNumber>
    </recommendedName>
</protein>
<sequence length="571" mass="62975">MKRQIILAVLVGAVLAYPNPDSKAVSQQNASPTVTTPLGIIQGSILATRLGKPIYAFRGIQYAKAPINELRFQPPVPVEKWEGNFNATVDGPACPQAGASSTSEDCLLLNVYTTKLPKGTENEKRSVLVFFHAGGFHSGSGCSESLSPKYLLDEDIILVVPNYRLGALGFLSTGDKEAPGNLGLKDQVQALKWVKENIASFGGDPECVTIGGYSAGAASVTLHLVSPLSKGLFHKAIAMSGSSFGNWPVPQNQLELAKKQAKLVSCPDDTPANIIKCLKNKTSDELAESVPKLKEFGSLDPALIWLPVIEQDFGQPRFLTAHPVELVLSDQFVKVPLLTGVTTDEFVSHAFAVTNNPKLSQDLDKNFEKNAPIAFMYERDADNSKTISKELRKFYLEDKPLDNSSLAGLVQLYADGVIGFGVNRAAKLMAEKNNESVYYYRFNFKGRHSNFYLPDSNNTVPYGVAHLDDLIYLFQTPSSFSGYKESDPETDTIEKLTKMWANFAKTGKPISEQSEDLDNVKWEPFSTKNKKYLDIGNKLILNENLNEKRYAEWEKLFPLSKYQGKNKKQHG</sequence>
<evidence type="ECO:0000256" key="2">
    <source>
        <dbReference type="ARBA" id="ARBA00022487"/>
    </source>
</evidence>
<feature type="signal peptide" evidence="6">
    <location>
        <begin position="1"/>
        <end position="16"/>
    </location>
</feature>
<dbReference type="SUPFAM" id="SSF53474">
    <property type="entry name" value="alpha/beta-Hydrolases"/>
    <property type="match status" value="1"/>
</dbReference>
<dbReference type="GO" id="GO:0052689">
    <property type="term" value="F:carboxylic ester hydrolase activity"/>
    <property type="evidence" value="ECO:0007669"/>
    <property type="project" value="UniProtKB-KW"/>
</dbReference>
<dbReference type="PROSITE" id="PS00122">
    <property type="entry name" value="CARBOXYLESTERASE_B_1"/>
    <property type="match status" value="1"/>
</dbReference>
<evidence type="ECO:0000259" key="7">
    <source>
        <dbReference type="Pfam" id="PF00135"/>
    </source>
</evidence>
<dbReference type="Pfam" id="PF00135">
    <property type="entry name" value="COesterase"/>
    <property type="match status" value="1"/>
</dbReference>
<proteinExistence type="inferred from homology"/>
<comment type="similarity">
    <text evidence="1 6">Belongs to the type-B carboxylesterase/lipase family.</text>
</comment>